<dbReference type="EMBL" id="JAIWYP010000007">
    <property type="protein sequence ID" value="KAH3796911.1"/>
    <property type="molecule type" value="Genomic_DNA"/>
</dbReference>
<dbReference type="AlphaFoldDB" id="A0A9D4J241"/>
<dbReference type="Proteomes" id="UP000828390">
    <property type="component" value="Unassembled WGS sequence"/>
</dbReference>
<organism evidence="1 2">
    <name type="scientific">Dreissena polymorpha</name>
    <name type="common">Zebra mussel</name>
    <name type="synonym">Mytilus polymorpha</name>
    <dbReference type="NCBI Taxonomy" id="45954"/>
    <lineage>
        <taxon>Eukaryota</taxon>
        <taxon>Metazoa</taxon>
        <taxon>Spiralia</taxon>
        <taxon>Lophotrochozoa</taxon>
        <taxon>Mollusca</taxon>
        <taxon>Bivalvia</taxon>
        <taxon>Autobranchia</taxon>
        <taxon>Heteroconchia</taxon>
        <taxon>Euheterodonta</taxon>
        <taxon>Imparidentia</taxon>
        <taxon>Neoheterodontei</taxon>
        <taxon>Myida</taxon>
        <taxon>Dreissenoidea</taxon>
        <taxon>Dreissenidae</taxon>
        <taxon>Dreissena</taxon>
    </lineage>
</organism>
<protein>
    <submittedName>
        <fullName evidence="1">Uncharacterized protein</fullName>
    </submittedName>
</protein>
<gene>
    <name evidence="1" type="ORF">DPMN_150488</name>
</gene>
<proteinExistence type="predicted"/>
<keyword evidence="2" id="KW-1185">Reference proteome</keyword>
<sequence>MTLYETNQQNIPSQQEQRYSARAEVLHYMRFTNRITPRSKSPSSTCLPSTLSPCLGRFPRNTTHPCWLKKDVVIW</sequence>
<reference evidence="1" key="2">
    <citation type="submission" date="2020-11" db="EMBL/GenBank/DDBJ databases">
        <authorList>
            <person name="McCartney M.A."/>
            <person name="Auch B."/>
            <person name="Kono T."/>
            <person name="Mallez S."/>
            <person name="Becker A."/>
            <person name="Gohl D.M."/>
            <person name="Silverstein K.A.T."/>
            <person name="Koren S."/>
            <person name="Bechman K.B."/>
            <person name="Herman A."/>
            <person name="Abrahante J.E."/>
            <person name="Garbe J."/>
        </authorList>
    </citation>
    <scope>NUCLEOTIDE SEQUENCE</scope>
    <source>
        <strain evidence="1">Duluth1</strain>
        <tissue evidence="1">Whole animal</tissue>
    </source>
</reference>
<comment type="caution">
    <text evidence="1">The sequence shown here is derived from an EMBL/GenBank/DDBJ whole genome shotgun (WGS) entry which is preliminary data.</text>
</comment>
<evidence type="ECO:0000313" key="1">
    <source>
        <dbReference type="EMBL" id="KAH3796911.1"/>
    </source>
</evidence>
<reference evidence="1" key="1">
    <citation type="journal article" date="2019" name="bioRxiv">
        <title>The Genome of the Zebra Mussel, Dreissena polymorpha: A Resource for Invasive Species Research.</title>
        <authorList>
            <person name="McCartney M.A."/>
            <person name="Auch B."/>
            <person name="Kono T."/>
            <person name="Mallez S."/>
            <person name="Zhang Y."/>
            <person name="Obille A."/>
            <person name="Becker A."/>
            <person name="Abrahante J.E."/>
            <person name="Garbe J."/>
            <person name="Badalamenti J.P."/>
            <person name="Herman A."/>
            <person name="Mangelson H."/>
            <person name="Liachko I."/>
            <person name="Sullivan S."/>
            <person name="Sone E.D."/>
            <person name="Koren S."/>
            <person name="Silverstein K.A.T."/>
            <person name="Beckman K.B."/>
            <person name="Gohl D.M."/>
        </authorList>
    </citation>
    <scope>NUCLEOTIDE SEQUENCE</scope>
    <source>
        <strain evidence="1">Duluth1</strain>
        <tissue evidence="1">Whole animal</tissue>
    </source>
</reference>
<accession>A0A9D4J241</accession>
<evidence type="ECO:0000313" key="2">
    <source>
        <dbReference type="Proteomes" id="UP000828390"/>
    </source>
</evidence>
<name>A0A9D4J241_DREPO</name>